<dbReference type="Proteomes" id="UP001519332">
    <property type="component" value="Unassembled WGS sequence"/>
</dbReference>
<comment type="cofactor">
    <cofactor evidence="1">
        <name>FMN</name>
        <dbReference type="ChEBI" id="CHEBI:58210"/>
    </cofactor>
</comment>
<dbReference type="EMBL" id="JAGINW010000001">
    <property type="protein sequence ID" value="MBP2324993.1"/>
    <property type="molecule type" value="Genomic_DNA"/>
</dbReference>
<evidence type="ECO:0000256" key="2">
    <source>
        <dbReference type="ARBA" id="ARBA00007301"/>
    </source>
</evidence>
<dbReference type="Pfam" id="PF01243">
    <property type="entry name" value="PNPOx_N"/>
    <property type="match status" value="1"/>
</dbReference>
<proteinExistence type="inferred from homology"/>
<dbReference type="PANTHER" id="PTHR10851:SF0">
    <property type="entry name" value="PYRIDOXINE-5'-PHOSPHATE OXIDASE"/>
    <property type="match status" value="1"/>
</dbReference>
<dbReference type="Gene3D" id="2.30.110.10">
    <property type="entry name" value="Electron Transport, Fmn-binding Protein, Chain A"/>
    <property type="match status" value="1"/>
</dbReference>
<protein>
    <submittedName>
        <fullName evidence="8">Pyridoxamine 5'-phosphate oxidase</fullName>
        <ecNumber evidence="8">1.4.3.5</ecNumber>
    </submittedName>
</protein>
<reference evidence="8 9" key="1">
    <citation type="submission" date="2021-03" db="EMBL/GenBank/DDBJ databases">
        <title>Sequencing the genomes of 1000 actinobacteria strains.</title>
        <authorList>
            <person name="Klenk H.-P."/>
        </authorList>
    </citation>
    <scope>NUCLEOTIDE SEQUENCE [LARGE SCALE GENOMIC DNA]</scope>
    <source>
        <strain evidence="8 9">DSM 46670</strain>
    </source>
</reference>
<sequence>MNTAFSPVGAEFRHPAADPITLLRDWLTTAGERGVQEPGAIALATVAADGKPSSRMIQTLRVSDRGLVFTSHSVSPKGRDIAATGRASGVLYWRETNQQVTVSGRVEQLPAQEADTIWYARPVSTHPMSVAAHQSEPLIDEDALRAKAEQLGAAGKPLPRPETWVAYELVPDTLEFWQSTPDRLYQRLRYDRSAEGWSAVRLQP</sequence>
<dbReference type="NCBIfam" id="NF004231">
    <property type="entry name" value="PRK05679.1"/>
    <property type="match status" value="1"/>
</dbReference>
<keyword evidence="4" id="KW-0288">FMN</keyword>
<accession>A0ABS4TKN7</accession>
<keyword evidence="5 8" id="KW-0560">Oxidoreductase</keyword>
<evidence type="ECO:0000256" key="3">
    <source>
        <dbReference type="ARBA" id="ARBA00022630"/>
    </source>
</evidence>
<dbReference type="Pfam" id="PF10590">
    <property type="entry name" value="PNP_phzG_C"/>
    <property type="match status" value="1"/>
</dbReference>
<dbReference type="InterPro" id="IPR019576">
    <property type="entry name" value="Pyridoxamine_oxidase_dimer_C"/>
</dbReference>
<dbReference type="GO" id="GO:0004733">
    <property type="term" value="F:pyridoxamine phosphate oxidase activity"/>
    <property type="evidence" value="ECO:0007669"/>
    <property type="project" value="UniProtKB-EC"/>
</dbReference>
<dbReference type="InterPro" id="IPR053451">
    <property type="entry name" value="Phenazine_biosynth_oxidase"/>
</dbReference>
<evidence type="ECO:0000256" key="1">
    <source>
        <dbReference type="ARBA" id="ARBA00001917"/>
    </source>
</evidence>
<dbReference type="PANTHER" id="PTHR10851">
    <property type="entry name" value="PYRIDOXINE-5-PHOSPHATE OXIDASE"/>
    <property type="match status" value="1"/>
</dbReference>
<dbReference type="SUPFAM" id="SSF50475">
    <property type="entry name" value="FMN-binding split barrel"/>
    <property type="match status" value="1"/>
</dbReference>
<feature type="domain" description="Pyridoxine 5'-phosphate oxidase dimerisation C-terminal" evidence="7">
    <location>
        <begin position="164"/>
        <end position="204"/>
    </location>
</feature>
<evidence type="ECO:0000313" key="9">
    <source>
        <dbReference type="Proteomes" id="UP001519332"/>
    </source>
</evidence>
<dbReference type="InterPro" id="IPR000659">
    <property type="entry name" value="Pyridox_Oxase"/>
</dbReference>
<dbReference type="InterPro" id="IPR012349">
    <property type="entry name" value="Split_barrel_FMN-bd"/>
</dbReference>
<gene>
    <name evidence="8" type="ORF">JOF56_005378</name>
</gene>
<keyword evidence="3" id="KW-0285">Flavoprotein</keyword>
<organism evidence="8 9">
    <name type="scientific">Kibdelosporangium banguiense</name>
    <dbReference type="NCBI Taxonomy" id="1365924"/>
    <lineage>
        <taxon>Bacteria</taxon>
        <taxon>Bacillati</taxon>
        <taxon>Actinomycetota</taxon>
        <taxon>Actinomycetes</taxon>
        <taxon>Pseudonocardiales</taxon>
        <taxon>Pseudonocardiaceae</taxon>
        <taxon>Kibdelosporangium</taxon>
    </lineage>
</organism>
<evidence type="ECO:0000256" key="4">
    <source>
        <dbReference type="ARBA" id="ARBA00022643"/>
    </source>
</evidence>
<evidence type="ECO:0000259" key="7">
    <source>
        <dbReference type="Pfam" id="PF10590"/>
    </source>
</evidence>
<comment type="similarity">
    <text evidence="2">Belongs to the pyridoxamine 5'-phosphate oxidase family.</text>
</comment>
<name>A0ABS4TKN7_9PSEU</name>
<dbReference type="NCBIfam" id="NF038138">
    <property type="entry name" value="phena_PhzG"/>
    <property type="match status" value="1"/>
</dbReference>
<evidence type="ECO:0000313" key="8">
    <source>
        <dbReference type="EMBL" id="MBP2324993.1"/>
    </source>
</evidence>
<evidence type="ECO:0000256" key="5">
    <source>
        <dbReference type="ARBA" id="ARBA00023002"/>
    </source>
</evidence>
<comment type="caution">
    <text evidence="8">The sequence shown here is derived from an EMBL/GenBank/DDBJ whole genome shotgun (WGS) entry which is preliminary data.</text>
</comment>
<dbReference type="RefSeq" id="WP_307855270.1">
    <property type="nucleotide sequence ID" value="NZ_JAGINW010000001.1"/>
</dbReference>
<dbReference type="PIRSF" id="PIRSF000190">
    <property type="entry name" value="Pyd_amn-ph_oxd"/>
    <property type="match status" value="1"/>
</dbReference>
<feature type="domain" description="Pyridoxamine 5'-phosphate oxidase N-terminal" evidence="6">
    <location>
        <begin position="33"/>
        <end position="151"/>
    </location>
</feature>
<dbReference type="InterPro" id="IPR011576">
    <property type="entry name" value="Pyridox_Oxase_N"/>
</dbReference>
<dbReference type="EC" id="1.4.3.5" evidence="8"/>
<keyword evidence="9" id="KW-1185">Reference proteome</keyword>
<evidence type="ECO:0000259" key="6">
    <source>
        <dbReference type="Pfam" id="PF01243"/>
    </source>
</evidence>